<evidence type="ECO:0000256" key="3">
    <source>
        <dbReference type="ARBA" id="ARBA00022801"/>
    </source>
</evidence>
<dbReference type="InterPro" id="IPR004635">
    <property type="entry name" value="Pept_S49_SppA"/>
</dbReference>
<dbReference type="InterPro" id="IPR029045">
    <property type="entry name" value="ClpP/crotonase-like_dom_sf"/>
</dbReference>
<protein>
    <submittedName>
        <fullName evidence="6">Protease-4</fullName>
    </submittedName>
</protein>
<sequence>MKNTTKSGLIVLILLILGICGYTVYSITTMDKNSPAQTVASSGSYRVGEDSDSYDPNAAKAYKSEFIAALYIEGTISEANQNYNQKWLMDTISSLKNNKKNTALAIFINSPGGAVYQADEVYLALQDYKTTGRPVYVYQGSMAASGGYYISCAANKIYANRNTLTGCIGVIMGSSYDLTGLFEKLGIKSTTIHSGRNKNMMNYNEPFNDEQKAIMQSICDECYVQFVSIVAKNRGIQYDKCVKLSDGRLYTAKQALENRLIDAVDSWNNMLRDLAENELKKPGIKVVTYKYQKKPSIWVDMLTGKALEIQNAKAAAELGVPVEVMKSINDQSSSMIPMYLAK</sequence>
<name>A0A1I3JG57_9SPIR</name>
<dbReference type="SUPFAM" id="SSF52096">
    <property type="entry name" value="ClpP/crotonase"/>
    <property type="match status" value="1"/>
</dbReference>
<dbReference type="GO" id="GO:0006508">
    <property type="term" value="P:proteolysis"/>
    <property type="evidence" value="ECO:0007669"/>
    <property type="project" value="UniProtKB-KW"/>
</dbReference>
<keyword evidence="2 6" id="KW-0645">Protease</keyword>
<dbReference type="EMBL" id="FORI01000003">
    <property type="protein sequence ID" value="SFI59209.1"/>
    <property type="molecule type" value="Genomic_DNA"/>
</dbReference>
<dbReference type="CDD" id="cd07023">
    <property type="entry name" value="S49_Sppa_N_C"/>
    <property type="match status" value="1"/>
</dbReference>
<gene>
    <name evidence="6" type="ORF">SAMN04487775_10316</name>
</gene>
<dbReference type="Gene3D" id="3.90.226.10">
    <property type="entry name" value="2-enoyl-CoA Hydratase, Chain A, domain 1"/>
    <property type="match status" value="1"/>
</dbReference>
<evidence type="ECO:0000256" key="4">
    <source>
        <dbReference type="ARBA" id="ARBA00022825"/>
    </source>
</evidence>
<keyword evidence="4" id="KW-0720">Serine protease</keyword>
<evidence type="ECO:0000259" key="5">
    <source>
        <dbReference type="Pfam" id="PF01343"/>
    </source>
</evidence>
<proteinExistence type="inferred from homology"/>
<evidence type="ECO:0000313" key="7">
    <source>
        <dbReference type="Proteomes" id="UP000182737"/>
    </source>
</evidence>
<dbReference type="AlphaFoldDB" id="A0A1I3JG57"/>
<accession>A0A1I3JG57</accession>
<dbReference type="GO" id="GO:0008236">
    <property type="term" value="F:serine-type peptidase activity"/>
    <property type="evidence" value="ECO:0007669"/>
    <property type="project" value="UniProtKB-KW"/>
</dbReference>
<evidence type="ECO:0000313" key="6">
    <source>
        <dbReference type="EMBL" id="SFI59209.1"/>
    </source>
</evidence>
<dbReference type="PANTHER" id="PTHR42987">
    <property type="entry name" value="PEPTIDASE S49"/>
    <property type="match status" value="1"/>
</dbReference>
<evidence type="ECO:0000256" key="1">
    <source>
        <dbReference type="ARBA" id="ARBA00008683"/>
    </source>
</evidence>
<feature type="domain" description="Peptidase S49" evidence="5">
    <location>
        <begin position="129"/>
        <end position="276"/>
    </location>
</feature>
<dbReference type="NCBIfam" id="TIGR00706">
    <property type="entry name" value="SppA_dom"/>
    <property type="match status" value="1"/>
</dbReference>
<comment type="similarity">
    <text evidence="1">Belongs to the peptidase S49 family.</text>
</comment>
<evidence type="ECO:0000256" key="2">
    <source>
        <dbReference type="ARBA" id="ARBA00022670"/>
    </source>
</evidence>
<dbReference type="Pfam" id="PF01343">
    <property type="entry name" value="Peptidase_S49"/>
    <property type="match status" value="1"/>
</dbReference>
<keyword evidence="7" id="KW-1185">Reference proteome</keyword>
<organism evidence="6 7">
    <name type="scientific">Treponema bryantii</name>
    <dbReference type="NCBI Taxonomy" id="163"/>
    <lineage>
        <taxon>Bacteria</taxon>
        <taxon>Pseudomonadati</taxon>
        <taxon>Spirochaetota</taxon>
        <taxon>Spirochaetia</taxon>
        <taxon>Spirochaetales</taxon>
        <taxon>Treponemataceae</taxon>
        <taxon>Treponema</taxon>
    </lineage>
</organism>
<dbReference type="OrthoDB" id="9764363at2"/>
<dbReference type="PANTHER" id="PTHR42987:SF7">
    <property type="entry name" value="SIGNAL PEPTIDE PEPTIDASE SPPA-RELATED"/>
    <property type="match status" value="1"/>
</dbReference>
<dbReference type="InterPro" id="IPR047272">
    <property type="entry name" value="S49_SppA_C"/>
</dbReference>
<dbReference type="Proteomes" id="UP000182737">
    <property type="component" value="Unassembled WGS sequence"/>
</dbReference>
<dbReference type="InterPro" id="IPR002142">
    <property type="entry name" value="Peptidase_S49"/>
</dbReference>
<reference evidence="7" key="1">
    <citation type="submission" date="2016-10" db="EMBL/GenBank/DDBJ databases">
        <authorList>
            <person name="Varghese N."/>
            <person name="Submissions S."/>
        </authorList>
    </citation>
    <scope>NUCLEOTIDE SEQUENCE [LARGE SCALE GENOMIC DNA]</scope>
    <source>
        <strain evidence="7">XBD1002</strain>
    </source>
</reference>
<keyword evidence="3" id="KW-0378">Hydrolase</keyword>
<dbReference type="RefSeq" id="WP_074930862.1">
    <property type="nucleotide sequence ID" value="NZ_FORI01000003.1"/>
</dbReference>